<dbReference type="EMBL" id="CM003104">
    <property type="protein sequence ID" value="KUI71698.1"/>
    <property type="molecule type" value="Genomic_DNA"/>
</dbReference>
<keyword evidence="2 6" id="KW-0698">rRNA processing</keyword>
<dbReference type="PRINTS" id="PR00320">
    <property type="entry name" value="GPROTEINBRPT"/>
</dbReference>
<dbReference type="PANTHER" id="PTHR19855:SF11">
    <property type="entry name" value="RIBOSOME BIOGENESIS PROTEIN WDR12"/>
    <property type="match status" value="1"/>
</dbReference>
<dbReference type="GO" id="GO:0000463">
    <property type="term" value="P:maturation of LSU-rRNA from tricistronic rRNA transcript (SSU-rRNA, 5.8S rRNA, LSU-rRNA)"/>
    <property type="evidence" value="ECO:0007669"/>
    <property type="project" value="UniProtKB-UniRule"/>
</dbReference>
<evidence type="ECO:0000256" key="4">
    <source>
        <dbReference type="ARBA" id="ARBA00022737"/>
    </source>
</evidence>
<evidence type="ECO:0000256" key="5">
    <source>
        <dbReference type="ARBA" id="ARBA00023242"/>
    </source>
</evidence>
<evidence type="ECO:0000313" key="10">
    <source>
        <dbReference type="EMBL" id="KUI71698.1"/>
    </source>
</evidence>
<dbReference type="SUPFAM" id="SSF50978">
    <property type="entry name" value="WD40 repeat-like"/>
    <property type="match status" value="1"/>
</dbReference>
<evidence type="ECO:0000256" key="6">
    <source>
        <dbReference type="HAMAP-Rule" id="MF_03029"/>
    </source>
</evidence>
<gene>
    <name evidence="6" type="primary">YTM1</name>
    <name evidence="10" type="ORF">VM1G_07245</name>
</gene>
<organism evidence="10 11">
    <name type="scientific">Cytospora mali</name>
    <name type="common">Apple Valsa canker fungus</name>
    <name type="synonym">Valsa mali</name>
    <dbReference type="NCBI Taxonomy" id="578113"/>
    <lineage>
        <taxon>Eukaryota</taxon>
        <taxon>Fungi</taxon>
        <taxon>Dikarya</taxon>
        <taxon>Ascomycota</taxon>
        <taxon>Pezizomycotina</taxon>
        <taxon>Sordariomycetes</taxon>
        <taxon>Sordariomycetidae</taxon>
        <taxon>Diaporthales</taxon>
        <taxon>Cytosporaceae</taxon>
        <taxon>Cytospora</taxon>
    </lineage>
</organism>
<keyword evidence="11" id="KW-1185">Reference proteome</keyword>
<dbReference type="InterPro" id="IPR015943">
    <property type="entry name" value="WD40/YVTN_repeat-like_dom_sf"/>
</dbReference>
<keyword evidence="3 7" id="KW-0853">WD repeat</keyword>
<dbReference type="InterPro" id="IPR019775">
    <property type="entry name" value="WD40_repeat_CS"/>
</dbReference>
<dbReference type="InterPro" id="IPR012972">
    <property type="entry name" value="NLE"/>
</dbReference>
<reference evidence="10" key="1">
    <citation type="submission" date="2014-12" db="EMBL/GenBank/DDBJ databases">
        <title>Genome Sequence of Valsa Canker Pathogens Uncovers a Specific Adaption of Colonization on Woody Bark.</title>
        <authorList>
            <person name="Yin Z."/>
            <person name="Liu H."/>
            <person name="Gao X."/>
            <person name="Li Z."/>
            <person name="Song N."/>
            <person name="Ke X."/>
            <person name="Dai Q."/>
            <person name="Wu Y."/>
            <person name="Sun Y."/>
            <person name="Xu J.-R."/>
            <person name="Kang Z.K."/>
            <person name="Wang L."/>
            <person name="Huang L."/>
        </authorList>
    </citation>
    <scope>NUCLEOTIDE SEQUENCE [LARGE SCALE GENOMIC DNA]</scope>
    <source>
        <strain evidence="10">03-8</strain>
    </source>
</reference>
<dbReference type="InterPro" id="IPR036322">
    <property type="entry name" value="WD40_repeat_dom_sf"/>
</dbReference>
<dbReference type="PANTHER" id="PTHR19855">
    <property type="entry name" value="WD40 REPEAT PROTEIN 12, 37"/>
    <property type="match status" value="1"/>
</dbReference>
<comment type="subcellular location">
    <subcellularLocation>
        <location evidence="6">Nucleus</location>
        <location evidence="6">Nucleolus</location>
    </subcellularLocation>
    <subcellularLocation>
        <location evidence="6">Nucleus</location>
        <location evidence="6">Nucleoplasm</location>
    </subcellularLocation>
</comment>
<dbReference type="AlphaFoldDB" id="A0A194W6J1"/>
<dbReference type="Pfam" id="PF08154">
    <property type="entry name" value="NLE"/>
    <property type="match status" value="1"/>
</dbReference>
<dbReference type="PROSITE" id="PS50294">
    <property type="entry name" value="WD_REPEATS_REGION"/>
    <property type="match status" value="2"/>
</dbReference>
<evidence type="ECO:0000256" key="8">
    <source>
        <dbReference type="SAM" id="MobiDB-lite"/>
    </source>
</evidence>
<evidence type="ECO:0000256" key="7">
    <source>
        <dbReference type="PROSITE-ProRule" id="PRU00221"/>
    </source>
</evidence>
<dbReference type="PROSITE" id="PS50082">
    <property type="entry name" value="WD_REPEATS_2"/>
    <property type="match status" value="3"/>
</dbReference>
<dbReference type="SMR" id="A0A194W6J1"/>
<feature type="domain" description="NLE" evidence="9">
    <location>
        <begin position="18"/>
        <end position="84"/>
    </location>
</feature>
<evidence type="ECO:0000313" key="11">
    <source>
        <dbReference type="Proteomes" id="UP000078559"/>
    </source>
</evidence>
<keyword evidence="4" id="KW-0677">Repeat</keyword>
<dbReference type="Pfam" id="PF00400">
    <property type="entry name" value="WD40"/>
    <property type="match status" value="3"/>
</dbReference>
<dbReference type="Gene3D" id="2.130.10.10">
    <property type="entry name" value="YVTN repeat-like/Quinoprotein amine dehydrogenase"/>
    <property type="match status" value="1"/>
</dbReference>
<dbReference type="HAMAP" id="MF_03029">
    <property type="entry name" value="WDR12"/>
    <property type="match status" value="1"/>
</dbReference>
<evidence type="ECO:0000256" key="3">
    <source>
        <dbReference type="ARBA" id="ARBA00022574"/>
    </source>
</evidence>
<feature type="repeat" description="WD" evidence="7">
    <location>
        <begin position="222"/>
        <end position="263"/>
    </location>
</feature>
<dbReference type="OrthoDB" id="10251381at2759"/>
<dbReference type="InterPro" id="IPR020472">
    <property type="entry name" value="WD40_PAC1"/>
</dbReference>
<name>A0A194W6J1_CYTMA</name>
<comment type="similarity">
    <text evidence="6">Belongs to the WD repeat WDR12/YTM1 family.</text>
</comment>
<dbReference type="GO" id="GO:0000466">
    <property type="term" value="P:maturation of 5.8S rRNA from tricistronic rRNA transcript (SSU-rRNA, 5.8S rRNA, LSU-rRNA)"/>
    <property type="evidence" value="ECO:0007669"/>
    <property type="project" value="UniProtKB-UniRule"/>
</dbReference>
<evidence type="ECO:0000256" key="1">
    <source>
        <dbReference type="ARBA" id="ARBA00022517"/>
    </source>
</evidence>
<comment type="function">
    <text evidence="6">Component of the NOP7 complex, which is required for maturation of the 25S and 5.8S ribosomal RNAs and formation of the 60S ribosome.</text>
</comment>
<feature type="region of interest" description="Disordered" evidence="8">
    <location>
        <begin position="263"/>
        <end position="283"/>
    </location>
</feature>
<dbReference type="GO" id="GO:0043021">
    <property type="term" value="F:ribonucleoprotein complex binding"/>
    <property type="evidence" value="ECO:0007669"/>
    <property type="project" value="UniProtKB-UniRule"/>
</dbReference>
<keyword evidence="5 6" id="KW-0539">Nucleus</keyword>
<comment type="subunit">
    <text evidence="6">Component of the NOP7 complex, composed of ERB1, NOP7 and YTM1. Within the NOP7 complex ERB1 appears to interact directly with NOP7 and YTM1. The NOP7 complex also associates with the 66S pre-ribosome.</text>
</comment>
<dbReference type="GO" id="GO:0030687">
    <property type="term" value="C:preribosome, large subunit precursor"/>
    <property type="evidence" value="ECO:0007669"/>
    <property type="project" value="UniProtKB-UniRule"/>
</dbReference>
<protein>
    <recommendedName>
        <fullName evidence="6">Ribosome biogenesis protein YTM1</fullName>
    </recommendedName>
</protein>
<dbReference type="GO" id="GO:0070545">
    <property type="term" value="C:PeBoW complex"/>
    <property type="evidence" value="ECO:0007669"/>
    <property type="project" value="TreeGrafter"/>
</dbReference>
<evidence type="ECO:0000256" key="2">
    <source>
        <dbReference type="ARBA" id="ARBA00022552"/>
    </source>
</evidence>
<dbReference type="Proteomes" id="UP000078559">
    <property type="component" value="Chromosome 7"/>
</dbReference>
<dbReference type="InterPro" id="IPR028599">
    <property type="entry name" value="WDR12/Ytm1"/>
</dbReference>
<feature type="repeat" description="WD" evidence="7">
    <location>
        <begin position="385"/>
        <end position="427"/>
    </location>
</feature>
<dbReference type="SMART" id="SM00320">
    <property type="entry name" value="WD40"/>
    <property type="match status" value="7"/>
</dbReference>
<sequence>MDSNMVGATGFEPDMAQVKVTFTTTEDGYQLPETKRQLLVPADIRRLGLSRILNSESMLGTPQPVPFDFLINGTFLTSTLEDYLQEQGLSFESNITLQYVRSLVPPKYEASFEHDDWVSAVDVLSSTSRAGHWSGESFTAGHDRVLSASYDGLLRIWNGSGDVIATSVAGSHGGHSSSIKAAKFLSSTQVASAGLDRTVRVWKYTEGEGHSSSGDLKPTLELYGHKSSVESVEVDGASKRVLTASVDGCIGLWSTSKASAPAAPAELLPGSTHASKRRKLAGSASAPQRGALHLAPFHKAPATAAIFDPRDRTVAYSAGLDHDLHTIDLTTMTKVSTIPSSSALLSLCALPGPSGSPLLAAGTASRNVVLVDPRESQARTSVMTLRGHVNKVVSLARCPDNEHSLVSASHDGTCRVWDLRSVRPATTKEDAAGGGVSEAVYVIDRESKGGKKRPLAGEGCKVFSVVWDQTWGIVSGGEDKRVQINRGRDVISS</sequence>
<dbReference type="InterPro" id="IPR001680">
    <property type="entry name" value="WD40_rpt"/>
</dbReference>
<dbReference type="GO" id="GO:0005654">
    <property type="term" value="C:nucleoplasm"/>
    <property type="evidence" value="ECO:0007669"/>
    <property type="project" value="UniProtKB-SubCell"/>
</dbReference>
<evidence type="ECO:0000259" key="9">
    <source>
        <dbReference type="Pfam" id="PF08154"/>
    </source>
</evidence>
<proteinExistence type="inferred from homology"/>
<dbReference type="PROSITE" id="PS00678">
    <property type="entry name" value="WD_REPEATS_1"/>
    <property type="match status" value="1"/>
</dbReference>
<accession>A0A194W6J1</accession>
<feature type="repeat" description="WD" evidence="7">
    <location>
        <begin position="172"/>
        <end position="212"/>
    </location>
</feature>
<keyword evidence="1 6" id="KW-0690">Ribosome biogenesis</keyword>